<organism evidence="1 2">
    <name type="scientific">Methylobacterium mesophilicum SR1.6/6</name>
    <dbReference type="NCBI Taxonomy" id="908290"/>
    <lineage>
        <taxon>Bacteria</taxon>
        <taxon>Pseudomonadati</taxon>
        <taxon>Pseudomonadota</taxon>
        <taxon>Alphaproteobacteria</taxon>
        <taxon>Hyphomicrobiales</taxon>
        <taxon>Methylobacteriaceae</taxon>
        <taxon>Methylobacterium</taxon>
    </lineage>
</organism>
<gene>
    <name evidence="1" type="ORF">MMSR116_02140</name>
</gene>
<evidence type="ECO:0000313" key="2">
    <source>
        <dbReference type="Proteomes" id="UP000012488"/>
    </source>
</evidence>
<reference evidence="1 2" key="2">
    <citation type="journal article" date="2013" name="Genome Announc.">
        <title>Draft Genome Sequence of Methylobacterium mesophilicum Strain SR1.6/6, Isolated from Citrus sinensis.</title>
        <authorList>
            <person name="Marinho Almeida D."/>
            <person name="Dini-Andreote F."/>
            <person name="Camargo Neves A.A."/>
            <person name="Juca Ramos R.T."/>
            <person name="Andreote F.D."/>
            <person name="Carneiro A.R."/>
            <person name="Oliveira de Souza Lima A."/>
            <person name="Caracciolo Gomes de Sa P.H."/>
            <person name="Ribeiro Barbosa M.S."/>
            <person name="Araujo W.L."/>
            <person name="Silva A."/>
        </authorList>
    </citation>
    <scope>NUCLEOTIDE SEQUENCE [LARGE SCALE GENOMIC DNA]</scope>
    <source>
        <strain evidence="1 2">SR1.6/6</strain>
    </source>
</reference>
<proteinExistence type="predicted"/>
<evidence type="ECO:0000313" key="1">
    <source>
        <dbReference type="EMBL" id="QGY00838.1"/>
    </source>
</evidence>
<sequence length="84" mass="8837">MGAFPSPLWGGSRGGVVQKAPHRSILHHPHLQLLPTRGRRARVGQGCESASPARGGRTCAIRALADIRCVSGPKPWPGPPASPF</sequence>
<name>A0A6B9FIW3_9HYPH</name>
<dbReference type="KEGG" id="mmes:MMSR116_02140"/>
<protein>
    <submittedName>
        <fullName evidence="1">Uncharacterized protein</fullName>
    </submittedName>
</protein>
<dbReference type="AlphaFoldDB" id="A0A6B9FIW3"/>
<accession>A0A6B9FIW3</accession>
<dbReference type="Proteomes" id="UP000012488">
    <property type="component" value="Chromosome"/>
</dbReference>
<dbReference type="EMBL" id="CP043538">
    <property type="protein sequence ID" value="QGY00838.1"/>
    <property type="molecule type" value="Genomic_DNA"/>
</dbReference>
<reference evidence="1 2" key="1">
    <citation type="journal article" date="2012" name="Genet. Mol. Biol.">
        <title>Analysis of 16S rRNA and mxaF genes revealing insights into Methylobacterium niche-specific plant association.</title>
        <authorList>
            <person name="Dourado M.N."/>
            <person name="Andreote F.D."/>
            <person name="Dini-Andreote F."/>
            <person name="Conti R."/>
            <person name="Araujo J.M."/>
            <person name="Araujo W.L."/>
        </authorList>
    </citation>
    <scope>NUCLEOTIDE SEQUENCE [LARGE SCALE GENOMIC DNA]</scope>
    <source>
        <strain evidence="1 2">SR1.6/6</strain>
    </source>
</reference>